<proteinExistence type="predicted"/>
<dbReference type="Proteomes" id="UP000236649">
    <property type="component" value="Chromosome 1"/>
</dbReference>
<evidence type="ECO:0000313" key="1">
    <source>
        <dbReference type="EMBL" id="AUT67878.1"/>
    </source>
</evidence>
<dbReference type="Pfam" id="PF11112">
    <property type="entry name" value="PyocinActivator"/>
    <property type="match status" value="1"/>
</dbReference>
<organism evidence="1 2">
    <name type="scientific">Paraburkholderia hospita</name>
    <dbReference type="NCBI Taxonomy" id="169430"/>
    <lineage>
        <taxon>Bacteria</taxon>
        <taxon>Pseudomonadati</taxon>
        <taxon>Pseudomonadota</taxon>
        <taxon>Betaproteobacteria</taxon>
        <taxon>Burkholderiales</taxon>
        <taxon>Burkholderiaceae</taxon>
        <taxon>Paraburkholderia</taxon>
    </lineage>
</organism>
<protein>
    <submittedName>
        <fullName evidence="1">Pyocin activator protein PrtN</fullName>
    </submittedName>
</protein>
<sequence length="90" mass="10188">MNTAFILMAQYGAKAIISIDEVCRDYFPHLEVDKLLRKIATGDIALPLVRIEKSQKTAKGVHVADLAMFIDERREAARMECEQLTGVRRP</sequence>
<gene>
    <name evidence="1" type="ORF">C2L64_05650</name>
</gene>
<dbReference type="GeneID" id="55527828"/>
<evidence type="ECO:0000313" key="2">
    <source>
        <dbReference type="Proteomes" id="UP000236649"/>
    </source>
</evidence>
<reference evidence="1 2" key="1">
    <citation type="submission" date="2018-01" db="EMBL/GenBank/DDBJ databases">
        <title>Species boundaries and ecological features among Paraburkholderia terrae DSMZ17804T, P. hospita DSMZ17164T and P. caribensis DSMZ13236T.</title>
        <authorList>
            <person name="Pratama A.A."/>
        </authorList>
    </citation>
    <scope>NUCLEOTIDE SEQUENCE [LARGE SCALE GENOMIC DNA]</scope>
    <source>
        <strain evidence="1 2">DSM 17164</strain>
    </source>
</reference>
<dbReference type="AlphaFoldDB" id="A0AAN1J6Z4"/>
<dbReference type="KEGG" id="phs:C2L64_05650"/>
<dbReference type="InterPro" id="IPR020518">
    <property type="entry name" value="Tscrpt_reg_PrtN"/>
</dbReference>
<dbReference type="RefSeq" id="WP_090835656.1">
    <property type="nucleotide sequence ID" value="NZ_CADFGJ010000009.1"/>
</dbReference>
<name>A0AAN1J6Z4_9BURK</name>
<dbReference type="GO" id="GO:0006355">
    <property type="term" value="P:regulation of DNA-templated transcription"/>
    <property type="evidence" value="ECO:0007669"/>
    <property type="project" value="InterPro"/>
</dbReference>
<accession>A0AAN1J6Z4</accession>
<dbReference type="EMBL" id="CP026105">
    <property type="protein sequence ID" value="AUT67878.1"/>
    <property type="molecule type" value="Genomic_DNA"/>
</dbReference>